<dbReference type="PROSITE" id="PS51326">
    <property type="entry name" value="AVIDIN_2"/>
    <property type="match status" value="1"/>
</dbReference>
<accession>A0A9D4MLT0</accession>
<dbReference type="PANTHER" id="PTHR34399">
    <property type="entry name" value="AVIDIN-RELATED"/>
    <property type="match status" value="1"/>
</dbReference>
<proteinExistence type="inferred from homology"/>
<evidence type="ECO:0000256" key="4">
    <source>
        <dbReference type="ARBA" id="ARBA00022729"/>
    </source>
</evidence>
<dbReference type="Gene3D" id="2.40.128.30">
    <property type="entry name" value="Avidin-like"/>
    <property type="match status" value="1"/>
</dbReference>
<dbReference type="GO" id="GO:0009374">
    <property type="term" value="F:biotin binding"/>
    <property type="evidence" value="ECO:0007669"/>
    <property type="project" value="InterPro"/>
</dbReference>
<evidence type="ECO:0000256" key="2">
    <source>
        <dbReference type="ARBA" id="ARBA00006297"/>
    </source>
</evidence>
<dbReference type="SUPFAM" id="SSF50876">
    <property type="entry name" value="Avidin/streptavidin"/>
    <property type="match status" value="1"/>
</dbReference>
<feature type="chain" id="PRO_5039612051" evidence="6">
    <location>
        <begin position="18"/>
        <end position="157"/>
    </location>
</feature>
<dbReference type="GO" id="GO:0005576">
    <property type="term" value="C:extracellular region"/>
    <property type="evidence" value="ECO:0007669"/>
    <property type="project" value="UniProtKB-SubCell"/>
</dbReference>
<dbReference type="OrthoDB" id="6148968at2759"/>
<dbReference type="InterPro" id="IPR036896">
    <property type="entry name" value="Avidin-like_sf"/>
</dbReference>
<evidence type="ECO:0000256" key="5">
    <source>
        <dbReference type="ARBA" id="ARBA00023267"/>
    </source>
</evidence>
<reference evidence="7" key="1">
    <citation type="journal article" date="2019" name="bioRxiv">
        <title>The Genome of the Zebra Mussel, Dreissena polymorpha: A Resource for Invasive Species Research.</title>
        <authorList>
            <person name="McCartney M.A."/>
            <person name="Auch B."/>
            <person name="Kono T."/>
            <person name="Mallez S."/>
            <person name="Zhang Y."/>
            <person name="Obille A."/>
            <person name="Becker A."/>
            <person name="Abrahante J.E."/>
            <person name="Garbe J."/>
            <person name="Badalamenti J.P."/>
            <person name="Herman A."/>
            <person name="Mangelson H."/>
            <person name="Liachko I."/>
            <person name="Sullivan S."/>
            <person name="Sone E.D."/>
            <person name="Koren S."/>
            <person name="Silverstein K.A.T."/>
            <person name="Beckman K.B."/>
            <person name="Gohl D.M."/>
        </authorList>
    </citation>
    <scope>NUCLEOTIDE SEQUENCE</scope>
    <source>
        <strain evidence="7">Duluth1</strain>
        <tissue evidence="7">Whole animal</tissue>
    </source>
</reference>
<keyword evidence="3" id="KW-0964">Secreted</keyword>
<name>A0A9D4MLT0_DREPO</name>
<keyword evidence="5" id="KW-0092">Biotin</keyword>
<comment type="similarity">
    <text evidence="2">Belongs to the avidin/streptavidin family.</text>
</comment>
<dbReference type="Proteomes" id="UP000828390">
    <property type="component" value="Unassembled WGS sequence"/>
</dbReference>
<dbReference type="InterPro" id="IPR051764">
    <property type="entry name" value="Avidin/Streptavidin-rel"/>
</dbReference>
<dbReference type="InterPro" id="IPR005468">
    <property type="entry name" value="Avidin/str"/>
</dbReference>
<keyword evidence="8" id="KW-1185">Reference proteome</keyword>
<evidence type="ECO:0000313" key="7">
    <source>
        <dbReference type="EMBL" id="KAH3878019.1"/>
    </source>
</evidence>
<gene>
    <name evidence="7" type="ORF">DPMN_001899</name>
</gene>
<evidence type="ECO:0000256" key="1">
    <source>
        <dbReference type="ARBA" id="ARBA00004613"/>
    </source>
</evidence>
<comment type="caution">
    <text evidence="7">The sequence shown here is derived from an EMBL/GenBank/DDBJ whole genome shotgun (WGS) entry which is preliminary data.</text>
</comment>
<dbReference type="PRINTS" id="PR00709">
    <property type="entry name" value="AVIDIN"/>
</dbReference>
<organism evidence="7 8">
    <name type="scientific">Dreissena polymorpha</name>
    <name type="common">Zebra mussel</name>
    <name type="synonym">Mytilus polymorpha</name>
    <dbReference type="NCBI Taxonomy" id="45954"/>
    <lineage>
        <taxon>Eukaryota</taxon>
        <taxon>Metazoa</taxon>
        <taxon>Spiralia</taxon>
        <taxon>Lophotrochozoa</taxon>
        <taxon>Mollusca</taxon>
        <taxon>Bivalvia</taxon>
        <taxon>Autobranchia</taxon>
        <taxon>Heteroconchia</taxon>
        <taxon>Euheterodonta</taxon>
        <taxon>Imparidentia</taxon>
        <taxon>Neoheterodontei</taxon>
        <taxon>Myida</taxon>
        <taxon>Dreissenoidea</taxon>
        <taxon>Dreissenidae</taxon>
        <taxon>Dreissena</taxon>
    </lineage>
</organism>
<reference evidence="7" key="2">
    <citation type="submission" date="2020-11" db="EMBL/GenBank/DDBJ databases">
        <authorList>
            <person name="McCartney M.A."/>
            <person name="Auch B."/>
            <person name="Kono T."/>
            <person name="Mallez S."/>
            <person name="Becker A."/>
            <person name="Gohl D.M."/>
            <person name="Silverstein K.A.T."/>
            <person name="Koren S."/>
            <person name="Bechman K.B."/>
            <person name="Herman A."/>
            <person name="Abrahante J.E."/>
            <person name="Garbe J."/>
        </authorList>
    </citation>
    <scope>NUCLEOTIDE SEQUENCE</scope>
    <source>
        <strain evidence="7">Duluth1</strain>
        <tissue evidence="7">Whole animal</tissue>
    </source>
</reference>
<dbReference type="EMBL" id="JAIWYP010000001">
    <property type="protein sequence ID" value="KAH3878019.1"/>
    <property type="molecule type" value="Genomic_DNA"/>
</dbReference>
<dbReference type="AlphaFoldDB" id="A0A9D4MLT0"/>
<protein>
    <submittedName>
        <fullName evidence="7">Uncharacterized protein</fullName>
    </submittedName>
</protein>
<keyword evidence="4 6" id="KW-0732">Signal</keyword>
<evidence type="ECO:0000256" key="6">
    <source>
        <dbReference type="SAM" id="SignalP"/>
    </source>
</evidence>
<dbReference type="Pfam" id="PF01382">
    <property type="entry name" value="Avidin"/>
    <property type="match status" value="1"/>
</dbReference>
<feature type="signal peptide" evidence="6">
    <location>
        <begin position="1"/>
        <end position="17"/>
    </location>
</feature>
<dbReference type="InterPro" id="IPR005469">
    <property type="entry name" value="Avidin"/>
</dbReference>
<comment type="subcellular location">
    <subcellularLocation>
        <location evidence="1">Secreted</location>
    </subcellularLocation>
</comment>
<sequence>MMHLAAIVCGLLPIVLGSQMLIAVDNPFGLCDLAVPDHQNECGIAGVWRNQLQSVMKFTCIGGHIEGKYFTSVGNADGFYTLSGKYLKPDDDTTVVGWVVAFSNDMYGNSNSTTAWSGIHYADESTLYTHWLLTHFYPRAQLWKTTMINHDDFKKVC</sequence>
<evidence type="ECO:0000256" key="3">
    <source>
        <dbReference type="ARBA" id="ARBA00022525"/>
    </source>
</evidence>
<evidence type="ECO:0000313" key="8">
    <source>
        <dbReference type="Proteomes" id="UP000828390"/>
    </source>
</evidence>